<dbReference type="Pfam" id="PF00717">
    <property type="entry name" value="Peptidase_S24"/>
    <property type="match status" value="1"/>
</dbReference>
<accession>A0A1P8Q2H9</accession>
<dbReference type="InterPro" id="IPR050077">
    <property type="entry name" value="LexA_repressor"/>
</dbReference>
<evidence type="ECO:0000313" key="3">
    <source>
        <dbReference type="Proteomes" id="UP000187499"/>
    </source>
</evidence>
<proteinExistence type="predicted"/>
<dbReference type="PANTHER" id="PTHR33516">
    <property type="entry name" value="LEXA REPRESSOR"/>
    <property type="match status" value="1"/>
</dbReference>
<organism evidence="2 3">
    <name type="scientific">Companilactobacillus allii</name>
    <dbReference type="NCBI Taxonomy" id="1847728"/>
    <lineage>
        <taxon>Bacteria</taxon>
        <taxon>Bacillati</taxon>
        <taxon>Bacillota</taxon>
        <taxon>Bacilli</taxon>
        <taxon>Lactobacillales</taxon>
        <taxon>Lactobacillaceae</taxon>
        <taxon>Companilactobacillus</taxon>
    </lineage>
</organism>
<dbReference type="InterPro" id="IPR036286">
    <property type="entry name" value="LexA/Signal_pep-like_sf"/>
</dbReference>
<dbReference type="PROSITE" id="PS50943">
    <property type="entry name" value="HTH_CROC1"/>
    <property type="match status" value="1"/>
</dbReference>
<dbReference type="RefSeq" id="WP_076614544.1">
    <property type="nucleotide sequence ID" value="NZ_CP019323.1"/>
</dbReference>
<dbReference type="CDD" id="cd06529">
    <property type="entry name" value="S24_LexA-like"/>
    <property type="match status" value="1"/>
</dbReference>
<dbReference type="GO" id="GO:0003677">
    <property type="term" value="F:DNA binding"/>
    <property type="evidence" value="ECO:0007669"/>
    <property type="project" value="InterPro"/>
</dbReference>
<dbReference type="SUPFAM" id="SSF51306">
    <property type="entry name" value="LexA/Signal peptidase"/>
    <property type="match status" value="1"/>
</dbReference>
<dbReference type="Gene3D" id="1.10.260.40">
    <property type="entry name" value="lambda repressor-like DNA-binding domains"/>
    <property type="match status" value="1"/>
</dbReference>
<keyword evidence="3" id="KW-1185">Reference proteome</keyword>
<dbReference type="InterPro" id="IPR010982">
    <property type="entry name" value="Lambda_DNA-bd_dom_sf"/>
</dbReference>
<dbReference type="Proteomes" id="UP000187499">
    <property type="component" value="Chromosome"/>
</dbReference>
<dbReference type="SMART" id="SM00530">
    <property type="entry name" value="HTH_XRE"/>
    <property type="match status" value="1"/>
</dbReference>
<dbReference type="InterPro" id="IPR001387">
    <property type="entry name" value="Cro/C1-type_HTH"/>
</dbReference>
<dbReference type="InterPro" id="IPR015927">
    <property type="entry name" value="Peptidase_S24_S26A/B/C"/>
</dbReference>
<dbReference type="Pfam" id="PF13560">
    <property type="entry name" value="HTH_31"/>
    <property type="match status" value="1"/>
</dbReference>
<dbReference type="STRING" id="1847728.BTM29_05465"/>
<dbReference type="KEGG" id="lalw:BTM29_05465"/>
<sequence length="233" mass="26081">MPERINKKQFGQEIKKIRDQHSYSLRQVSYQSKTESESAISPSYWSLIERGERNIPKPDTLKRMAHGLRVPANIVLSLAGYQETTENKIIENLGEITPFDNEETIAIPVVGTIKCGPDGLALSDQTGYEPVQKSEIGDPKDYFWLKTKGDSMIGDGIFDGDSALIRKDVEIENGKIYAVIIDGEEGTLKHVTKKDNSIVLTASNPSYQPRIFVGSDMNEIFIAGRLIQTKRTF</sequence>
<dbReference type="OrthoDB" id="194368at2"/>
<dbReference type="EMBL" id="CP019323">
    <property type="protein sequence ID" value="APX72041.1"/>
    <property type="molecule type" value="Genomic_DNA"/>
</dbReference>
<dbReference type="CDD" id="cd00093">
    <property type="entry name" value="HTH_XRE"/>
    <property type="match status" value="1"/>
</dbReference>
<feature type="domain" description="HTH cro/C1-type" evidence="1">
    <location>
        <begin position="14"/>
        <end position="75"/>
    </location>
</feature>
<dbReference type="PANTHER" id="PTHR33516:SF2">
    <property type="entry name" value="LEXA REPRESSOR-RELATED"/>
    <property type="match status" value="1"/>
</dbReference>
<dbReference type="Gene3D" id="2.10.109.10">
    <property type="entry name" value="Umud Fragment, subunit A"/>
    <property type="match status" value="1"/>
</dbReference>
<evidence type="ECO:0000313" key="2">
    <source>
        <dbReference type="EMBL" id="APX72041.1"/>
    </source>
</evidence>
<gene>
    <name evidence="2" type="ORF">BTM29_05465</name>
</gene>
<reference evidence="3" key="1">
    <citation type="submission" date="2016-12" db="EMBL/GenBank/DDBJ databases">
        <authorList>
            <person name="Jung M.Y."/>
            <person name="Lee S.H."/>
        </authorList>
    </citation>
    <scope>NUCLEOTIDE SEQUENCE [LARGE SCALE GENOMIC DNA]</scope>
    <source>
        <strain evidence="3">WiKim39</strain>
    </source>
</reference>
<dbReference type="SUPFAM" id="SSF47413">
    <property type="entry name" value="lambda repressor-like DNA-binding domains"/>
    <property type="match status" value="1"/>
</dbReference>
<dbReference type="AlphaFoldDB" id="A0A1P8Q2H9"/>
<protein>
    <recommendedName>
        <fullName evidence="1">HTH cro/C1-type domain-containing protein</fullName>
    </recommendedName>
</protein>
<evidence type="ECO:0000259" key="1">
    <source>
        <dbReference type="PROSITE" id="PS50943"/>
    </source>
</evidence>
<name>A0A1P8Q2H9_9LACO</name>
<dbReference type="InterPro" id="IPR039418">
    <property type="entry name" value="LexA-like"/>
</dbReference>